<proteinExistence type="predicted"/>
<sequence>MVIFAGFLVGEVDRDDAGKSFFDDFVHPLFGRRQQSPSVEHFRADGKGGGGMGDFDFNPVIGQQSQSEFAAVIGRKTVLLSIHDKIADEALK</sequence>
<reference evidence="1" key="1">
    <citation type="submission" date="2019-08" db="EMBL/GenBank/DDBJ databases">
        <authorList>
            <person name="Kucharzyk K."/>
            <person name="Murdoch R.W."/>
            <person name="Higgins S."/>
            <person name="Loffler F."/>
        </authorList>
    </citation>
    <scope>NUCLEOTIDE SEQUENCE</scope>
</reference>
<name>A0A645BFG3_9ZZZZ</name>
<comment type="caution">
    <text evidence="1">The sequence shown here is derived from an EMBL/GenBank/DDBJ whole genome shotgun (WGS) entry which is preliminary data.</text>
</comment>
<evidence type="ECO:0000313" key="1">
    <source>
        <dbReference type="EMBL" id="MPM61923.1"/>
    </source>
</evidence>
<accession>A0A645BFG3</accession>
<protein>
    <submittedName>
        <fullName evidence="1">Uncharacterized protein</fullName>
    </submittedName>
</protein>
<dbReference type="AlphaFoldDB" id="A0A645BFG3"/>
<organism evidence="1">
    <name type="scientific">bioreactor metagenome</name>
    <dbReference type="NCBI Taxonomy" id="1076179"/>
    <lineage>
        <taxon>unclassified sequences</taxon>
        <taxon>metagenomes</taxon>
        <taxon>ecological metagenomes</taxon>
    </lineage>
</organism>
<gene>
    <name evidence="1" type="ORF">SDC9_108787</name>
</gene>
<dbReference type="EMBL" id="VSSQ01018597">
    <property type="protein sequence ID" value="MPM61923.1"/>
    <property type="molecule type" value="Genomic_DNA"/>
</dbReference>